<organism evidence="5 6">
    <name type="scientific">Lacticaseibacillus yichunensis</name>
    <dbReference type="NCBI Taxonomy" id="2486015"/>
    <lineage>
        <taxon>Bacteria</taxon>
        <taxon>Bacillati</taxon>
        <taxon>Bacillota</taxon>
        <taxon>Bacilli</taxon>
        <taxon>Lactobacillales</taxon>
        <taxon>Lactobacillaceae</taxon>
        <taxon>Lacticaseibacillus</taxon>
    </lineage>
</organism>
<name>A0ABW4CQ33_9LACO</name>
<gene>
    <name evidence="5" type="ORF">ACFQ47_02855</name>
</gene>
<keyword evidence="1" id="KW-0813">Transport</keyword>
<sequence>MSLLVATHLSRKLRHGAVLLDGITLTVEPGEILTIEGENGAGKTVLLKALLGLTDSTGTLTINGHPFHLGQAYPLKAGILIENPSLINDFTAFQNLKLLATLIPDVTDEEIAAVLRELSLDPRSKTRVKDFSLGMREKLGIAQALLGHQPLIVLDEPTNALDEDSKTTLAALIRTYRNLGSTFVIASHDREFIEAVATRRVKVKEGHLIEQQVA</sequence>
<protein>
    <submittedName>
        <fullName evidence="5">ATP-binding cassette domain-containing protein</fullName>
    </submittedName>
</protein>
<dbReference type="Gene3D" id="3.40.50.300">
    <property type="entry name" value="P-loop containing nucleotide triphosphate hydrolases"/>
    <property type="match status" value="1"/>
</dbReference>
<accession>A0ABW4CQ33</accession>
<keyword evidence="6" id="KW-1185">Reference proteome</keyword>
<dbReference type="PROSITE" id="PS50893">
    <property type="entry name" value="ABC_TRANSPORTER_2"/>
    <property type="match status" value="1"/>
</dbReference>
<dbReference type="SUPFAM" id="SSF52540">
    <property type="entry name" value="P-loop containing nucleoside triphosphate hydrolases"/>
    <property type="match status" value="1"/>
</dbReference>
<dbReference type="PANTHER" id="PTHR42939:SF1">
    <property type="entry name" value="ABC TRANSPORTER ATP-BINDING PROTEIN ALBC-RELATED"/>
    <property type="match status" value="1"/>
</dbReference>
<dbReference type="EMBL" id="JBHTOG010000012">
    <property type="protein sequence ID" value="MFD1431626.1"/>
    <property type="molecule type" value="Genomic_DNA"/>
</dbReference>
<dbReference type="InterPro" id="IPR027417">
    <property type="entry name" value="P-loop_NTPase"/>
</dbReference>
<proteinExistence type="predicted"/>
<evidence type="ECO:0000256" key="2">
    <source>
        <dbReference type="ARBA" id="ARBA00022741"/>
    </source>
</evidence>
<dbReference type="InterPro" id="IPR003593">
    <property type="entry name" value="AAA+_ATPase"/>
</dbReference>
<reference evidence="6" key="1">
    <citation type="journal article" date="2019" name="Int. J. Syst. Evol. Microbiol.">
        <title>The Global Catalogue of Microorganisms (GCM) 10K type strain sequencing project: providing services to taxonomists for standard genome sequencing and annotation.</title>
        <authorList>
            <consortium name="The Broad Institute Genomics Platform"/>
            <consortium name="The Broad Institute Genome Sequencing Center for Infectious Disease"/>
            <person name="Wu L."/>
            <person name="Ma J."/>
        </authorList>
    </citation>
    <scope>NUCLEOTIDE SEQUENCE [LARGE SCALE GENOMIC DNA]</scope>
    <source>
        <strain evidence="6">CCM 8947</strain>
    </source>
</reference>
<dbReference type="Pfam" id="PF00005">
    <property type="entry name" value="ABC_tran"/>
    <property type="match status" value="1"/>
</dbReference>
<dbReference type="SMART" id="SM00382">
    <property type="entry name" value="AAA"/>
    <property type="match status" value="1"/>
</dbReference>
<dbReference type="Proteomes" id="UP001597192">
    <property type="component" value="Unassembled WGS sequence"/>
</dbReference>
<evidence type="ECO:0000256" key="1">
    <source>
        <dbReference type="ARBA" id="ARBA00022448"/>
    </source>
</evidence>
<evidence type="ECO:0000313" key="6">
    <source>
        <dbReference type="Proteomes" id="UP001597192"/>
    </source>
</evidence>
<keyword evidence="2" id="KW-0547">Nucleotide-binding</keyword>
<evidence type="ECO:0000313" key="5">
    <source>
        <dbReference type="EMBL" id="MFD1431626.1"/>
    </source>
</evidence>
<comment type="caution">
    <text evidence="5">The sequence shown here is derived from an EMBL/GenBank/DDBJ whole genome shotgun (WGS) entry which is preliminary data.</text>
</comment>
<evidence type="ECO:0000259" key="4">
    <source>
        <dbReference type="PROSITE" id="PS50893"/>
    </source>
</evidence>
<dbReference type="GO" id="GO:0005524">
    <property type="term" value="F:ATP binding"/>
    <property type="evidence" value="ECO:0007669"/>
    <property type="project" value="UniProtKB-KW"/>
</dbReference>
<evidence type="ECO:0000256" key="3">
    <source>
        <dbReference type="ARBA" id="ARBA00022840"/>
    </source>
</evidence>
<dbReference type="PANTHER" id="PTHR42939">
    <property type="entry name" value="ABC TRANSPORTER ATP-BINDING PROTEIN ALBC-RELATED"/>
    <property type="match status" value="1"/>
</dbReference>
<dbReference type="InterPro" id="IPR051782">
    <property type="entry name" value="ABC_Transporter_VariousFunc"/>
</dbReference>
<feature type="domain" description="ABC transporter" evidence="4">
    <location>
        <begin position="4"/>
        <end position="213"/>
    </location>
</feature>
<dbReference type="RefSeq" id="WP_125696820.1">
    <property type="nucleotide sequence ID" value="NZ_JBHTOG010000012.1"/>
</dbReference>
<keyword evidence="3 5" id="KW-0067">ATP-binding</keyword>
<dbReference type="InterPro" id="IPR003439">
    <property type="entry name" value="ABC_transporter-like_ATP-bd"/>
</dbReference>